<feature type="compositionally biased region" description="Gly residues" evidence="9">
    <location>
        <begin position="453"/>
        <end position="465"/>
    </location>
</feature>
<feature type="region of interest" description="Disordered" evidence="9">
    <location>
        <begin position="155"/>
        <end position="200"/>
    </location>
</feature>
<dbReference type="PANTHER" id="PTHR47959">
    <property type="entry name" value="ATP-DEPENDENT RNA HELICASE RHLE-RELATED"/>
    <property type="match status" value="1"/>
</dbReference>
<dbReference type="EC" id="3.6.4.13" evidence="1"/>
<feature type="compositionally biased region" description="Low complexity" evidence="9">
    <location>
        <begin position="52"/>
        <end position="65"/>
    </location>
</feature>
<evidence type="ECO:0000256" key="7">
    <source>
        <dbReference type="ARBA" id="ARBA00024355"/>
    </source>
</evidence>
<dbReference type="PROSITE" id="PS51193">
    <property type="entry name" value="HELICASE_ATP_BIND_2"/>
    <property type="match status" value="1"/>
</dbReference>
<dbReference type="InterPro" id="IPR014001">
    <property type="entry name" value="Helicase_ATP-bd"/>
</dbReference>
<dbReference type="InterPro" id="IPR011545">
    <property type="entry name" value="DEAD/DEAH_box_helicase_dom"/>
</dbReference>
<evidence type="ECO:0000256" key="2">
    <source>
        <dbReference type="ARBA" id="ARBA00022741"/>
    </source>
</evidence>
<evidence type="ECO:0000313" key="13">
    <source>
        <dbReference type="EMBL" id="KAA0174771.1"/>
    </source>
</evidence>
<dbReference type="GO" id="GO:0016787">
    <property type="term" value="F:hydrolase activity"/>
    <property type="evidence" value="ECO:0007669"/>
    <property type="project" value="UniProtKB-KW"/>
</dbReference>
<organism evidence="13 14">
    <name type="scientific">Cafeteria roenbergensis</name>
    <name type="common">Marine flagellate</name>
    <dbReference type="NCBI Taxonomy" id="33653"/>
    <lineage>
        <taxon>Eukaryota</taxon>
        <taxon>Sar</taxon>
        <taxon>Stramenopiles</taxon>
        <taxon>Bigyra</taxon>
        <taxon>Opalozoa</taxon>
        <taxon>Bicosoecida</taxon>
        <taxon>Cafeteriaceae</taxon>
        <taxon>Cafeteria</taxon>
    </lineage>
</organism>
<keyword evidence="2" id="KW-0547">Nucleotide-binding</keyword>
<feature type="compositionally biased region" description="Low complexity" evidence="9">
    <location>
        <begin position="794"/>
        <end position="808"/>
    </location>
</feature>
<feature type="region of interest" description="Disordered" evidence="9">
    <location>
        <begin position="43"/>
        <end position="89"/>
    </location>
</feature>
<reference evidence="13 14" key="1">
    <citation type="submission" date="2019-07" db="EMBL/GenBank/DDBJ databases">
        <title>Genomes of Cafeteria roenbergensis.</title>
        <authorList>
            <person name="Fischer M.G."/>
            <person name="Hackl T."/>
            <person name="Roman M."/>
        </authorList>
    </citation>
    <scope>NUCLEOTIDE SEQUENCE [LARGE SCALE GENOMIC DNA]</scope>
    <source>
        <strain evidence="13 14">E4-10P</strain>
    </source>
</reference>
<keyword evidence="3" id="KW-0378">Hydrolase</keyword>
<evidence type="ECO:0000256" key="9">
    <source>
        <dbReference type="SAM" id="MobiDB-lite"/>
    </source>
</evidence>
<dbReference type="SMART" id="SM00490">
    <property type="entry name" value="HELICc"/>
    <property type="match status" value="1"/>
</dbReference>
<dbReference type="SMART" id="SM00487">
    <property type="entry name" value="DEXDc"/>
    <property type="match status" value="1"/>
</dbReference>
<evidence type="ECO:0000256" key="8">
    <source>
        <dbReference type="ARBA" id="ARBA00047984"/>
    </source>
</evidence>
<dbReference type="GO" id="GO:0003723">
    <property type="term" value="F:RNA binding"/>
    <property type="evidence" value="ECO:0007669"/>
    <property type="project" value="UniProtKB-KW"/>
</dbReference>
<dbReference type="Gene3D" id="3.40.50.300">
    <property type="entry name" value="P-loop containing nucleotide triphosphate hydrolases"/>
    <property type="match status" value="2"/>
</dbReference>
<feature type="compositionally biased region" description="Basic residues" evidence="9">
    <location>
        <begin position="66"/>
        <end position="79"/>
    </location>
</feature>
<dbReference type="GO" id="GO:0005524">
    <property type="term" value="F:ATP binding"/>
    <property type="evidence" value="ECO:0007669"/>
    <property type="project" value="UniProtKB-KW"/>
</dbReference>
<evidence type="ECO:0000259" key="11">
    <source>
        <dbReference type="PROSITE" id="PS51193"/>
    </source>
</evidence>
<feature type="region of interest" description="Disordered" evidence="9">
    <location>
        <begin position="413"/>
        <end position="481"/>
    </location>
</feature>
<dbReference type="Pfam" id="PF00271">
    <property type="entry name" value="Helicase_C"/>
    <property type="match status" value="1"/>
</dbReference>
<sequence length="808" mass="84196">MAALVQQAARDPTLFAAQLALADEELMARLDPHSRQRVHDIMAGGVTPHPEPSGARPAAAVSRPARSTRRRRKRQRSKSPRTPAAGNVEDVFAGLGARTSAMSSHAFDVLRTGVKVDKKRFGGHMPSKAARSKGAAGAGAGPASLDFFGTSAAPAAASASRKPVRAGKRPRPEPSPASRRASAEGKASGELEDVEGLGASGGSAAATAKLSLFASSAAVDDDAARKDAGAELAAAARARAEQDEAAQELREAVGLRVRGSHAPAPVGTFDEMGEVVARSAPIAWPADDASASGLRVWTSLSRVIEASDYKEPTAVQMQAVPAILGDRDVLASAPTGSGKTAAYMLPVLARLRRHMASGPRAVILAPTRELVQQIAREGRRLAAGTGIRVVELTKGAAFGAYGARKAAAEGAAKAGSGPAGAADDDDDADADADAGAESDDDDDDDDDDDEGHAGGGGGGGGGSSGKAGRARRPKAPKRLEKQAIPQVDVLVTTPQRLAWLVEAAGTDAGLALPHCGVVVLDEADRLLRRGDATGLRAVDAVVSAAPATAQRAMFSATVHAGVEEAASSVLRDALVISVGRSMAAAAGVTQKLVFVGREEGKLVELRQMASSGFDPPVLVFFQDQERADDAFYELSRDGVRCDVVHAGRPAAEREAAIRRFRAGEVWMLLATEVIARGIDFKAVRTVVNFDLPRSTSEYVHRIGRTGRAGRTGTAITLFTENDFALLRPIANVARISGADVPDWMLTLAKPSNRTRAAVPKRRAVSKARDQERYQQREARRAEQARRFAKRARRTAAAASAASSAGAKA</sequence>
<dbReference type="InterPro" id="IPR050079">
    <property type="entry name" value="DEAD_box_RNA_helicase"/>
</dbReference>
<evidence type="ECO:0000256" key="5">
    <source>
        <dbReference type="ARBA" id="ARBA00022840"/>
    </source>
</evidence>
<keyword evidence="5" id="KW-0067">ATP-binding</keyword>
<dbReference type="GO" id="GO:0003724">
    <property type="term" value="F:RNA helicase activity"/>
    <property type="evidence" value="ECO:0007669"/>
    <property type="project" value="UniProtKB-EC"/>
</dbReference>
<dbReference type="Proteomes" id="UP000322899">
    <property type="component" value="Unassembled WGS sequence"/>
</dbReference>
<comment type="caution">
    <text evidence="13">The sequence shown here is derived from an EMBL/GenBank/DDBJ whole genome shotgun (WGS) entry which is preliminary data.</text>
</comment>
<dbReference type="PROSITE" id="PS51194">
    <property type="entry name" value="HELICASE_CTER"/>
    <property type="match status" value="1"/>
</dbReference>
<gene>
    <name evidence="13" type="ORF">FNF27_03668</name>
</gene>
<feature type="domain" description="Helicase ATP-binding" evidence="11">
    <location>
        <begin position="279"/>
        <end position="609"/>
    </location>
</feature>
<dbReference type="InterPro" id="IPR027417">
    <property type="entry name" value="P-loop_NTPase"/>
</dbReference>
<dbReference type="CDD" id="cd18787">
    <property type="entry name" value="SF2_C_DEAD"/>
    <property type="match status" value="1"/>
</dbReference>
<protein>
    <recommendedName>
        <fullName evidence="1">RNA helicase</fullName>
        <ecNumber evidence="1">3.6.4.13</ecNumber>
    </recommendedName>
</protein>
<feature type="domain" description="Helicase C-terminal" evidence="12">
    <location>
        <begin position="587"/>
        <end position="748"/>
    </location>
</feature>
<keyword evidence="4" id="KW-0347">Helicase</keyword>
<dbReference type="Pfam" id="PF00270">
    <property type="entry name" value="DEAD"/>
    <property type="match status" value="2"/>
</dbReference>
<dbReference type="PROSITE" id="PS00039">
    <property type="entry name" value="DEAD_ATP_HELICASE"/>
    <property type="match status" value="1"/>
</dbReference>
<evidence type="ECO:0000259" key="10">
    <source>
        <dbReference type="PROSITE" id="PS51192"/>
    </source>
</evidence>
<keyword evidence="6" id="KW-0694">RNA-binding</keyword>
<dbReference type="GO" id="GO:0005829">
    <property type="term" value="C:cytosol"/>
    <property type="evidence" value="ECO:0007669"/>
    <property type="project" value="TreeGrafter"/>
</dbReference>
<feature type="compositionally biased region" description="Basic and acidic residues" evidence="9">
    <location>
        <begin position="766"/>
        <end position="785"/>
    </location>
</feature>
<comment type="similarity">
    <text evidence="7">Belongs to the DEAD box helicase family. DDX52/ROK1 subfamily.</text>
</comment>
<feature type="compositionally biased region" description="Acidic residues" evidence="9">
    <location>
        <begin position="422"/>
        <end position="450"/>
    </location>
</feature>
<evidence type="ECO:0000256" key="1">
    <source>
        <dbReference type="ARBA" id="ARBA00012552"/>
    </source>
</evidence>
<feature type="compositionally biased region" description="Low complexity" evidence="9">
    <location>
        <begin position="126"/>
        <end position="135"/>
    </location>
</feature>
<dbReference type="PROSITE" id="PS51192">
    <property type="entry name" value="HELICASE_ATP_BIND_1"/>
    <property type="match status" value="1"/>
</dbReference>
<dbReference type="AlphaFoldDB" id="A0A5A8EG27"/>
<name>A0A5A8EG27_CAFRO</name>
<dbReference type="EMBL" id="VLTO01000019">
    <property type="protein sequence ID" value="KAA0174771.1"/>
    <property type="molecule type" value="Genomic_DNA"/>
</dbReference>
<comment type="catalytic activity">
    <reaction evidence="8">
        <text>ATP + H2O = ADP + phosphate + H(+)</text>
        <dbReference type="Rhea" id="RHEA:13065"/>
        <dbReference type="ChEBI" id="CHEBI:15377"/>
        <dbReference type="ChEBI" id="CHEBI:15378"/>
        <dbReference type="ChEBI" id="CHEBI:30616"/>
        <dbReference type="ChEBI" id="CHEBI:43474"/>
        <dbReference type="ChEBI" id="CHEBI:456216"/>
        <dbReference type="EC" id="3.6.4.13"/>
    </reaction>
</comment>
<accession>A0A5A8EG27</accession>
<feature type="region of interest" description="Disordered" evidence="9">
    <location>
        <begin position="119"/>
        <end position="140"/>
    </location>
</feature>
<feature type="region of interest" description="Disordered" evidence="9">
    <location>
        <begin position="754"/>
        <end position="808"/>
    </location>
</feature>
<evidence type="ECO:0000256" key="3">
    <source>
        <dbReference type="ARBA" id="ARBA00022801"/>
    </source>
</evidence>
<dbReference type="PANTHER" id="PTHR47959:SF15">
    <property type="entry name" value="RNA HELICASE"/>
    <property type="match status" value="1"/>
</dbReference>
<evidence type="ECO:0000256" key="6">
    <source>
        <dbReference type="ARBA" id="ARBA00022884"/>
    </source>
</evidence>
<proteinExistence type="inferred from homology"/>
<dbReference type="InterPro" id="IPR001650">
    <property type="entry name" value="Helicase_C-like"/>
</dbReference>
<evidence type="ECO:0000259" key="12">
    <source>
        <dbReference type="PROSITE" id="PS51194"/>
    </source>
</evidence>
<evidence type="ECO:0000313" key="14">
    <source>
        <dbReference type="Proteomes" id="UP000322899"/>
    </source>
</evidence>
<dbReference type="OrthoDB" id="360161at2759"/>
<dbReference type="InterPro" id="IPR000629">
    <property type="entry name" value="RNA-helicase_DEAD-box_CS"/>
</dbReference>
<feature type="domain" description="Helicase ATP-binding" evidence="10">
    <location>
        <begin position="320"/>
        <end position="576"/>
    </location>
</feature>
<evidence type="ECO:0000256" key="4">
    <source>
        <dbReference type="ARBA" id="ARBA00022806"/>
    </source>
</evidence>
<dbReference type="InterPro" id="IPR014013">
    <property type="entry name" value="Helic_SF1/SF2_ATP-bd_DinG/Rad3"/>
</dbReference>
<dbReference type="SUPFAM" id="SSF52540">
    <property type="entry name" value="P-loop containing nucleoside triphosphate hydrolases"/>
    <property type="match status" value="2"/>
</dbReference>